<dbReference type="Proteomes" id="UP001085076">
    <property type="component" value="Miscellaneous, Linkage group lg01"/>
</dbReference>
<dbReference type="PANTHER" id="PTHR33872">
    <property type="entry name" value="DNA POLYMERASE EPSILON CATALYTIC SUBUNIT A"/>
    <property type="match status" value="1"/>
</dbReference>
<reference evidence="2" key="1">
    <citation type="submission" date="2021-03" db="EMBL/GenBank/DDBJ databases">
        <authorList>
            <person name="Li Z."/>
            <person name="Yang C."/>
        </authorList>
    </citation>
    <scope>NUCLEOTIDE SEQUENCE</scope>
    <source>
        <strain evidence="2">Dzin_1.0</strain>
        <tissue evidence="2">Leaf</tissue>
    </source>
</reference>
<name>A0A9D5HVG5_9LILI</name>
<feature type="compositionally biased region" description="Basic and acidic residues" evidence="1">
    <location>
        <begin position="37"/>
        <end position="48"/>
    </location>
</feature>
<evidence type="ECO:0000256" key="1">
    <source>
        <dbReference type="SAM" id="MobiDB-lite"/>
    </source>
</evidence>
<gene>
    <name evidence="2" type="ORF">J5N97_007428</name>
</gene>
<reference evidence="2" key="2">
    <citation type="journal article" date="2022" name="Hortic Res">
        <title>The genome of Dioscorea zingiberensis sheds light on the biosynthesis, origin and evolution of the medicinally important diosgenin saponins.</title>
        <authorList>
            <person name="Li Y."/>
            <person name="Tan C."/>
            <person name="Li Z."/>
            <person name="Guo J."/>
            <person name="Li S."/>
            <person name="Chen X."/>
            <person name="Wang C."/>
            <person name="Dai X."/>
            <person name="Yang H."/>
            <person name="Song W."/>
            <person name="Hou L."/>
            <person name="Xu J."/>
            <person name="Tong Z."/>
            <person name="Xu A."/>
            <person name="Yuan X."/>
            <person name="Wang W."/>
            <person name="Yang Q."/>
            <person name="Chen L."/>
            <person name="Sun Z."/>
            <person name="Wang K."/>
            <person name="Pan B."/>
            <person name="Chen J."/>
            <person name="Bao Y."/>
            <person name="Liu F."/>
            <person name="Qi X."/>
            <person name="Gang D.R."/>
            <person name="Wen J."/>
            <person name="Li J."/>
        </authorList>
    </citation>
    <scope>NUCLEOTIDE SEQUENCE</scope>
    <source>
        <strain evidence="2">Dzin_1.0</strain>
    </source>
</reference>
<dbReference type="PANTHER" id="PTHR33872:SF2">
    <property type="entry name" value="DNA POLYMERASE EPSILON CATALYTIC SUBUNIT A"/>
    <property type="match status" value="1"/>
</dbReference>
<keyword evidence="3" id="KW-1185">Reference proteome</keyword>
<proteinExistence type="predicted"/>
<protein>
    <submittedName>
        <fullName evidence="2">Uncharacterized protein</fullName>
    </submittedName>
</protein>
<sequence>MGSLMAGWNSPFKDEKSVMYQRNKSLTRGEIDAYWKSKKKTEEEHLKEVSGSQYKSLEKSNKESGGRIQRSSSLPQVDKRERSLNYGAKPDGEKFNKSNSCWWTRSNWAFLNEPPVVAMEGLLTSHKYVSQYNATEMGNAKAVNKSPLSI</sequence>
<comment type="caution">
    <text evidence="2">The sequence shown here is derived from an EMBL/GenBank/DDBJ whole genome shotgun (WGS) entry which is preliminary data.</text>
</comment>
<evidence type="ECO:0000313" key="3">
    <source>
        <dbReference type="Proteomes" id="UP001085076"/>
    </source>
</evidence>
<organism evidence="2 3">
    <name type="scientific">Dioscorea zingiberensis</name>
    <dbReference type="NCBI Taxonomy" id="325984"/>
    <lineage>
        <taxon>Eukaryota</taxon>
        <taxon>Viridiplantae</taxon>
        <taxon>Streptophyta</taxon>
        <taxon>Embryophyta</taxon>
        <taxon>Tracheophyta</taxon>
        <taxon>Spermatophyta</taxon>
        <taxon>Magnoliopsida</taxon>
        <taxon>Liliopsida</taxon>
        <taxon>Dioscoreales</taxon>
        <taxon>Dioscoreaceae</taxon>
        <taxon>Dioscorea</taxon>
    </lineage>
</organism>
<dbReference type="AlphaFoldDB" id="A0A9D5HVG5"/>
<dbReference type="EMBL" id="JAGGNH010000001">
    <property type="protein sequence ID" value="KAJ0989072.1"/>
    <property type="molecule type" value="Genomic_DNA"/>
</dbReference>
<evidence type="ECO:0000313" key="2">
    <source>
        <dbReference type="EMBL" id="KAJ0989072.1"/>
    </source>
</evidence>
<feature type="compositionally biased region" description="Basic and acidic residues" evidence="1">
    <location>
        <begin position="56"/>
        <end position="65"/>
    </location>
</feature>
<feature type="region of interest" description="Disordered" evidence="1">
    <location>
        <begin position="37"/>
        <end position="95"/>
    </location>
</feature>
<accession>A0A9D5HVG5</accession>
<dbReference type="OrthoDB" id="1858881at2759"/>